<gene>
    <name evidence="1" type="ORF">GDO81_003239</name>
</gene>
<keyword evidence="2" id="KW-1185">Reference proteome</keyword>
<evidence type="ECO:0000313" key="1">
    <source>
        <dbReference type="EMBL" id="KAG8553041.1"/>
    </source>
</evidence>
<accession>A0AAV7A293</accession>
<dbReference type="AlphaFoldDB" id="A0AAV7A293"/>
<dbReference type="EMBL" id="WNYA01000010">
    <property type="protein sequence ID" value="KAG8553041.1"/>
    <property type="molecule type" value="Genomic_DNA"/>
</dbReference>
<proteinExistence type="predicted"/>
<dbReference type="Proteomes" id="UP000824782">
    <property type="component" value="Unassembled WGS sequence"/>
</dbReference>
<sequence>MVDIFAPSVDVCAFSGAIPVVPRLVDFNTVVAAVTVAEAADTVGSVVGLSTVDDVATSMNVVLASSVVDTGTDTRPVDVIGVIFVDIGGPAVDSSSVDDAE</sequence>
<organism evidence="1 2">
    <name type="scientific">Engystomops pustulosus</name>
    <name type="common">Tungara frog</name>
    <name type="synonym">Physalaemus pustulosus</name>
    <dbReference type="NCBI Taxonomy" id="76066"/>
    <lineage>
        <taxon>Eukaryota</taxon>
        <taxon>Metazoa</taxon>
        <taxon>Chordata</taxon>
        <taxon>Craniata</taxon>
        <taxon>Vertebrata</taxon>
        <taxon>Euteleostomi</taxon>
        <taxon>Amphibia</taxon>
        <taxon>Batrachia</taxon>
        <taxon>Anura</taxon>
        <taxon>Neobatrachia</taxon>
        <taxon>Hyloidea</taxon>
        <taxon>Leptodactylidae</taxon>
        <taxon>Leiuperinae</taxon>
        <taxon>Engystomops</taxon>
    </lineage>
</organism>
<comment type="caution">
    <text evidence="1">The sequence shown here is derived from an EMBL/GenBank/DDBJ whole genome shotgun (WGS) entry which is preliminary data.</text>
</comment>
<name>A0AAV7A293_ENGPU</name>
<evidence type="ECO:0000313" key="2">
    <source>
        <dbReference type="Proteomes" id="UP000824782"/>
    </source>
</evidence>
<reference evidence="1" key="1">
    <citation type="thesis" date="2020" institute="ProQuest LLC" country="789 East Eisenhower Parkway, Ann Arbor, MI, USA">
        <title>Comparative Genomics and Chromosome Evolution.</title>
        <authorList>
            <person name="Mudd A.B."/>
        </authorList>
    </citation>
    <scope>NUCLEOTIDE SEQUENCE</scope>
    <source>
        <strain evidence="1">237g6f4</strain>
        <tissue evidence="1">Blood</tissue>
    </source>
</reference>
<protein>
    <submittedName>
        <fullName evidence="1">Uncharacterized protein</fullName>
    </submittedName>
</protein>